<dbReference type="Gene3D" id="3.40.30.10">
    <property type="entry name" value="Glutaredoxin"/>
    <property type="match status" value="1"/>
</dbReference>
<accession>A0A9Q1K9W4</accession>
<comment type="caution">
    <text evidence="1">The sequence shown here is derived from an EMBL/GenBank/DDBJ whole genome shotgun (WGS) entry which is preliminary data.</text>
</comment>
<name>A0A9Q1K9W4_9CARY</name>
<gene>
    <name evidence="1" type="ORF">Cgig2_018453</name>
</gene>
<dbReference type="InterPro" id="IPR036249">
    <property type="entry name" value="Thioredoxin-like_sf"/>
</dbReference>
<protein>
    <submittedName>
        <fullName evidence="1">Uncharacterized protein</fullName>
    </submittedName>
</protein>
<dbReference type="PANTHER" id="PTHR43640:SF1">
    <property type="entry name" value="THIOREDOXIN-DEPENDENT PEROXIREDOXIN"/>
    <property type="match status" value="1"/>
</dbReference>
<dbReference type="Proteomes" id="UP001153076">
    <property type="component" value="Unassembled WGS sequence"/>
</dbReference>
<reference evidence="1" key="1">
    <citation type="submission" date="2022-04" db="EMBL/GenBank/DDBJ databases">
        <title>Carnegiea gigantea Genome sequencing and assembly v2.</title>
        <authorList>
            <person name="Copetti D."/>
            <person name="Sanderson M.J."/>
            <person name="Burquez A."/>
            <person name="Wojciechowski M.F."/>
        </authorList>
    </citation>
    <scope>NUCLEOTIDE SEQUENCE</scope>
    <source>
        <strain evidence="1">SGP5-SGP5p</strain>
        <tissue evidence="1">Aerial part</tissue>
    </source>
</reference>
<evidence type="ECO:0000313" key="1">
    <source>
        <dbReference type="EMBL" id="KAJ8439059.1"/>
    </source>
</evidence>
<dbReference type="AlphaFoldDB" id="A0A9Q1K9W4"/>
<evidence type="ECO:0000313" key="2">
    <source>
        <dbReference type="Proteomes" id="UP001153076"/>
    </source>
</evidence>
<keyword evidence="2" id="KW-1185">Reference proteome</keyword>
<dbReference type="InterPro" id="IPR047262">
    <property type="entry name" value="PRX-like1"/>
</dbReference>
<dbReference type="PANTHER" id="PTHR43640">
    <property type="entry name" value="OS07G0260300 PROTEIN"/>
    <property type="match status" value="1"/>
</dbReference>
<organism evidence="1 2">
    <name type="scientific">Carnegiea gigantea</name>
    <dbReference type="NCBI Taxonomy" id="171969"/>
    <lineage>
        <taxon>Eukaryota</taxon>
        <taxon>Viridiplantae</taxon>
        <taxon>Streptophyta</taxon>
        <taxon>Embryophyta</taxon>
        <taxon>Tracheophyta</taxon>
        <taxon>Spermatophyta</taxon>
        <taxon>Magnoliopsida</taxon>
        <taxon>eudicotyledons</taxon>
        <taxon>Gunneridae</taxon>
        <taxon>Pentapetalae</taxon>
        <taxon>Caryophyllales</taxon>
        <taxon>Cactineae</taxon>
        <taxon>Cactaceae</taxon>
        <taxon>Cactoideae</taxon>
        <taxon>Echinocereeae</taxon>
        <taxon>Carnegiea</taxon>
    </lineage>
</organism>
<dbReference type="SUPFAM" id="SSF52833">
    <property type="entry name" value="Thioredoxin-like"/>
    <property type="match status" value="1"/>
</dbReference>
<dbReference type="EMBL" id="JAKOGI010000231">
    <property type="protein sequence ID" value="KAJ8439059.1"/>
    <property type="molecule type" value="Genomic_DNA"/>
</dbReference>
<sequence>MAAVGVAVTVPRSSVSSFPRTFSTIRASFLSPWPSSLGFHSPKLNGSSSNPPRKRLGFVVKAARSESKGVSLGFRAPDFEDGPEFMAEEARVYGYPFPYLYDESQDAARAFGAVCTPEFFLFKKDVRRRFELVYHGQYDDSRPSNNMPVTGRLER</sequence>
<proteinExistence type="predicted"/>
<dbReference type="OrthoDB" id="1308at2759"/>